<accession>A0A319CJM2</accession>
<dbReference type="Proteomes" id="UP000248340">
    <property type="component" value="Unassembled WGS sequence"/>
</dbReference>
<proteinExistence type="predicted"/>
<organism evidence="2 3">
    <name type="scientific">Aspergillus uvarum CBS 121591</name>
    <dbReference type="NCBI Taxonomy" id="1448315"/>
    <lineage>
        <taxon>Eukaryota</taxon>
        <taxon>Fungi</taxon>
        <taxon>Dikarya</taxon>
        <taxon>Ascomycota</taxon>
        <taxon>Pezizomycotina</taxon>
        <taxon>Eurotiomycetes</taxon>
        <taxon>Eurotiomycetidae</taxon>
        <taxon>Eurotiales</taxon>
        <taxon>Aspergillaceae</taxon>
        <taxon>Aspergillus</taxon>
        <taxon>Aspergillus subgen. Circumdati</taxon>
    </lineage>
</organism>
<dbReference type="GeneID" id="37142560"/>
<evidence type="ECO:0000256" key="1">
    <source>
        <dbReference type="SAM" id="MobiDB-lite"/>
    </source>
</evidence>
<evidence type="ECO:0000313" key="3">
    <source>
        <dbReference type="Proteomes" id="UP000248340"/>
    </source>
</evidence>
<dbReference type="EMBL" id="KZ821690">
    <property type="protein sequence ID" value="PYH83367.1"/>
    <property type="molecule type" value="Genomic_DNA"/>
</dbReference>
<evidence type="ECO:0000313" key="2">
    <source>
        <dbReference type="EMBL" id="PYH83367.1"/>
    </source>
</evidence>
<feature type="compositionally biased region" description="Polar residues" evidence="1">
    <location>
        <begin position="15"/>
        <end position="34"/>
    </location>
</feature>
<keyword evidence="3" id="KW-1185">Reference proteome</keyword>
<gene>
    <name evidence="2" type="ORF">BO82DRAFT_411916</name>
</gene>
<sequence>MYLQSLHPCCPHPQTPRNSTTQVKSQKLDTASESQDLDPTVFQDERRQARPAYFYDHGRIYGNLLVARTGGHRVLSPDLQAPSRAILLVLRTLFMDDHPPTTFYHPRRLPRLDGSHPLHHLRQDTDHRAGLHTLRHLVRQYVPLAGGIEAVCVYGVKLKIGFIILNRLREVILRPASRGIYLRSEQASIHLLGGNGLRSDAAEEPASDRARIQAKWGYEFIRSVCRPLWCNLSFFEFSWPTWVGEGDLEE</sequence>
<protein>
    <submittedName>
        <fullName evidence="2">Uncharacterized protein</fullName>
    </submittedName>
</protein>
<feature type="region of interest" description="Disordered" evidence="1">
    <location>
        <begin position="1"/>
        <end position="38"/>
    </location>
</feature>
<dbReference type="VEuPathDB" id="FungiDB:BO82DRAFT_411916"/>
<reference evidence="2 3" key="1">
    <citation type="submission" date="2016-12" db="EMBL/GenBank/DDBJ databases">
        <title>The genomes of Aspergillus section Nigri reveals drivers in fungal speciation.</title>
        <authorList>
            <consortium name="DOE Joint Genome Institute"/>
            <person name="Vesth T.C."/>
            <person name="Nybo J."/>
            <person name="Theobald S."/>
            <person name="Brandl J."/>
            <person name="Frisvad J.C."/>
            <person name="Nielsen K.F."/>
            <person name="Lyhne E.K."/>
            <person name="Kogle M.E."/>
            <person name="Kuo A."/>
            <person name="Riley R."/>
            <person name="Clum A."/>
            <person name="Nolan M."/>
            <person name="Lipzen A."/>
            <person name="Salamov A."/>
            <person name="Henrissat B."/>
            <person name="Wiebenga A."/>
            <person name="De Vries R.P."/>
            <person name="Grigoriev I.V."/>
            <person name="Mortensen U.H."/>
            <person name="Andersen M.R."/>
            <person name="Baker S.E."/>
        </authorList>
    </citation>
    <scope>NUCLEOTIDE SEQUENCE [LARGE SCALE GENOMIC DNA]</scope>
    <source>
        <strain evidence="2 3">CBS 121591</strain>
    </source>
</reference>
<dbReference type="RefSeq" id="XP_025493567.1">
    <property type="nucleotide sequence ID" value="XM_025639818.1"/>
</dbReference>
<name>A0A319CJM2_9EURO</name>
<dbReference type="AlphaFoldDB" id="A0A319CJM2"/>
<dbReference type="OrthoDB" id="405906at2759"/>